<accession>A0A1F5X3G7</accession>
<evidence type="ECO:0000313" key="2">
    <source>
        <dbReference type="Proteomes" id="UP000178684"/>
    </source>
</evidence>
<dbReference type="Proteomes" id="UP000178684">
    <property type="component" value="Unassembled WGS sequence"/>
</dbReference>
<dbReference type="EMBL" id="MFIE01000019">
    <property type="protein sequence ID" value="OGF82439.1"/>
    <property type="molecule type" value="Genomic_DNA"/>
</dbReference>
<proteinExistence type="predicted"/>
<protein>
    <submittedName>
        <fullName evidence="1">Uncharacterized protein</fullName>
    </submittedName>
</protein>
<evidence type="ECO:0000313" key="1">
    <source>
        <dbReference type="EMBL" id="OGF82439.1"/>
    </source>
</evidence>
<dbReference type="AlphaFoldDB" id="A0A1F5X3G7"/>
<sequence length="206" mass="23873">MKKIFLSDEEKGWSIPKLAEKYGVSRATAWRAKKRGWLVPAYLEKKMIISDDGIPVSKEEIIRDAKTGVFGFLKRVLAGKNFKQAIAPFSTDDMVQEATKRLYELTGHEKFTDRSWRINVAWVAARDFIQGSVWKHGLVDRIPDKWELPEEPRIFGENSVFLAELRWRLGERRWELLWDWAKGSSNLKPPQDLIRAARKETGLCPS</sequence>
<organism evidence="1 2">
    <name type="scientific">Candidatus Giovannonibacteria bacterium RIFCSPLOWO2_01_FULL_46_13</name>
    <dbReference type="NCBI Taxonomy" id="1798352"/>
    <lineage>
        <taxon>Bacteria</taxon>
        <taxon>Candidatus Giovannoniibacteriota</taxon>
    </lineage>
</organism>
<gene>
    <name evidence="1" type="ORF">A3B18_03805</name>
</gene>
<comment type="caution">
    <text evidence="1">The sequence shown here is derived from an EMBL/GenBank/DDBJ whole genome shotgun (WGS) entry which is preliminary data.</text>
</comment>
<name>A0A1F5X3G7_9BACT</name>
<reference evidence="1 2" key="1">
    <citation type="journal article" date="2016" name="Nat. Commun.">
        <title>Thousands of microbial genomes shed light on interconnected biogeochemical processes in an aquifer system.</title>
        <authorList>
            <person name="Anantharaman K."/>
            <person name="Brown C.T."/>
            <person name="Hug L.A."/>
            <person name="Sharon I."/>
            <person name="Castelle C.J."/>
            <person name="Probst A.J."/>
            <person name="Thomas B.C."/>
            <person name="Singh A."/>
            <person name="Wilkins M.J."/>
            <person name="Karaoz U."/>
            <person name="Brodie E.L."/>
            <person name="Williams K.H."/>
            <person name="Hubbard S.S."/>
            <person name="Banfield J.F."/>
        </authorList>
    </citation>
    <scope>NUCLEOTIDE SEQUENCE [LARGE SCALE GENOMIC DNA]</scope>
</reference>